<name>A0ABY4GR46_9BACI</name>
<organism evidence="1 2">
    <name type="scientific">Gracilibacillus salinarum</name>
    <dbReference type="NCBI Taxonomy" id="2932255"/>
    <lineage>
        <taxon>Bacteria</taxon>
        <taxon>Bacillati</taxon>
        <taxon>Bacillota</taxon>
        <taxon>Bacilli</taxon>
        <taxon>Bacillales</taxon>
        <taxon>Bacillaceae</taxon>
        <taxon>Gracilibacillus</taxon>
    </lineage>
</organism>
<evidence type="ECO:0000313" key="1">
    <source>
        <dbReference type="EMBL" id="UOQ86832.1"/>
    </source>
</evidence>
<dbReference type="EMBL" id="CP095071">
    <property type="protein sequence ID" value="UOQ86832.1"/>
    <property type="molecule type" value="Genomic_DNA"/>
</dbReference>
<proteinExistence type="predicted"/>
<gene>
    <name evidence="1" type="ORF">MUN87_08075</name>
</gene>
<dbReference type="RefSeq" id="WP_244747206.1">
    <property type="nucleotide sequence ID" value="NZ_CP095071.1"/>
</dbReference>
<evidence type="ECO:0000313" key="2">
    <source>
        <dbReference type="Proteomes" id="UP000831537"/>
    </source>
</evidence>
<keyword evidence="2" id="KW-1185">Reference proteome</keyword>
<accession>A0ABY4GR46</accession>
<reference evidence="1 2" key="1">
    <citation type="submission" date="2022-04" db="EMBL/GenBank/DDBJ databases">
        <title>Gracilibacillus sp. isolated from saltern.</title>
        <authorList>
            <person name="Won M."/>
            <person name="Lee C.-M."/>
            <person name="Woen H.-Y."/>
            <person name="Kwon S.-W."/>
        </authorList>
    </citation>
    <scope>NUCLEOTIDE SEQUENCE [LARGE SCALE GENOMIC DNA]</scope>
    <source>
        <strain evidence="1 2">SSPM10-3</strain>
    </source>
</reference>
<dbReference type="Proteomes" id="UP000831537">
    <property type="component" value="Chromosome"/>
</dbReference>
<protein>
    <submittedName>
        <fullName evidence="1">Uncharacterized protein</fullName>
    </submittedName>
</protein>
<sequence length="84" mass="9608">MKKKQVQAKAVPRGAHTHEEEISSVNSIYSSFYQLENVVFTLYLAEVMRIMAIICLKSSNDMSMEICCDGSLIRRHDLNKSNRV</sequence>